<gene>
    <name evidence="1" type="ORF">S06H3_44952</name>
</gene>
<dbReference type="AlphaFoldDB" id="X1PMI7"/>
<reference evidence="1" key="1">
    <citation type="journal article" date="2014" name="Front. Microbiol.">
        <title>High frequency of phylogenetically diverse reductive dehalogenase-homologous genes in deep subseafloor sedimentary metagenomes.</title>
        <authorList>
            <person name="Kawai M."/>
            <person name="Futagami T."/>
            <person name="Toyoda A."/>
            <person name="Takaki Y."/>
            <person name="Nishi S."/>
            <person name="Hori S."/>
            <person name="Arai W."/>
            <person name="Tsubouchi T."/>
            <person name="Morono Y."/>
            <person name="Uchiyama I."/>
            <person name="Ito T."/>
            <person name="Fujiyama A."/>
            <person name="Inagaki F."/>
            <person name="Takami H."/>
        </authorList>
    </citation>
    <scope>NUCLEOTIDE SEQUENCE</scope>
    <source>
        <strain evidence="1">Expedition CK06-06</strain>
    </source>
</reference>
<proteinExistence type="predicted"/>
<evidence type="ECO:0008006" key="2">
    <source>
        <dbReference type="Google" id="ProtNLM"/>
    </source>
</evidence>
<dbReference type="SUPFAM" id="SSF158446">
    <property type="entry name" value="IVS-encoded protein-like"/>
    <property type="match status" value="1"/>
</dbReference>
<name>X1PMI7_9ZZZZ</name>
<dbReference type="InterPro" id="IPR036583">
    <property type="entry name" value="23S_rRNA_IVS_sf"/>
</dbReference>
<dbReference type="Gene3D" id="1.20.1440.60">
    <property type="entry name" value="23S rRNA-intervening sequence"/>
    <property type="match status" value="1"/>
</dbReference>
<accession>X1PMI7</accession>
<evidence type="ECO:0000313" key="1">
    <source>
        <dbReference type="EMBL" id="GAI43751.1"/>
    </source>
</evidence>
<organism evidence="1">
    <name type="scientific">marine sediment metagenome</name>
    <dbReference type="NCBI Taxonomy" id="412755"/>
    <lineage>
        <taxon>unclassified sequences</taxon>
        <taxon>metagenomes</taxon>
        <taxon>ecological metagenomes</taxon>
    </lineage>
</organism>
<feature type="non-terminal residue" evidence="1">
    <location>
        <position position="39"/>
    </location>
</feature>
<dbReference type="EMBL" id="BARV01028011">
    <property type="protein sequence ID" value="GAI43751.1"/>
    <property type="molecule type" value="Genomic_DNA"/>
</dbReference>
<comment type="caution">
    <text evidence="1">The sequence shown here is derived from an EMBL/GenBank/DDBJ whole genome shotgun (WGS) entry which is preliminary data.</text>
</comment>
<protein>
    <recommendedName>
        <fullName evidence="2">Four helix bundle protein</fullName>
    </recommendedName>
</protein>
<sequence>MKNFRDLDIYRMSYDLAITTHHLTLKLPKYELYEQGSQL</sequence>